<reference evidence="1" key="1">
    <citation type="submission" date="2020-01" db="EMBL/GenBank/DDBJ databases">
        <authorList>
            <person name="Rat A."/>
        </authorList>
    </citation>
    <scope>NUCLEOTIDE SEQUENCE</scope>
    <source>
        <strain evidence="1">LMG 31228</strain>
    </source>
</reference>
<evidence type="ECO:0000313" key="2">
    <source>
        <dbReference type="Proteomes" id="UP001138709"/>
    </source>
</evidence>
<dbReference type="RefSeq" id="WP_211848857.1">
    <property type="nucleotide sequence ID" value="NZ_JAAEDL010000029.1"/>
</dbReference>
<name>A0A9X9XHV4_9PROT</name>
<reference evidence="1" key="2">
    <citation type="journal article" date="2021" name="Syst. Appl. Microbiol.">
        <title>Roseomonas hellenica sp. nov., isolated from roots of wild-growing Alkanna tinctoria.</title>
        <authorList>
            <person name="Rat A."/>
            <person name="Naranjo H.D."/>
            <person name="Lebbe L."/>
            <person name="Cnockaert M."/>
            <person name="Krigas N."/>
            <person name="Grigoriadou K."/>
            <person name="Maloupa E."/>
            <person name="Willems A."/>
        </authorList>
    </citation>
    <scope>NUCLEOTIDE SEQUENCE</scope>
    <source>
        <strain evidence="1">LMG 31228</strain>
    </source>
</reference>
<gene>
    <name evidence="1" type="ORF">GXW74_22580</name>
</gene>
<accession>A0A9X9XHV4</accession>
<organism evidence="1 2">
    <name type="scientific">Neoroseomonas eburnea</name>
    <dbReference type="NCBI Taxonomy" id="1346889"/>
    <lineage>
        <taxon>Bacteria</taxon>
        <taxon>Pseudomonadati</taxon>
        <taxon>Pseudomonadota</taxon>
        <taxon>Alphaproteobacteria</taxon>
        <taxon>Acetobacterales</taxon>
        <taxon>Acetobacteraceae</taxon>
        <taxon>Neoroseomonas</taxon>
    </lineage>
</organism>
<proteinExistence type="predicted"/>
<sequence>MMQAAPSCTTPFAFSLMRHILQHEHRLWRPIVAHEAAAAPIYIFPDQARFNDDDIEQLAIRNLESSLKLPHPHCIFEVPEQEYPGACLATYAREIGTGVESFLFRFDPEQRRWGDVLSYIEFLPDGSARALAHPRLEAPAQQQMHLEVASSMVWRALGVLSVPGLLTEQRLSRLRRTPLAKAGLRGWKYHVADIRSAVIAPALEAHRGSHASPRWHIRRGHWRMLQDGRRLFVRECQVGDPSRGRVVKDYQVQLGAAA</sequence>
<comment type="caution">
    <text evidence="1">The sequence shown here is derived from an EMBL/GenBank/DDBJ whole genome shotgun (WGS) entry which is preliminary data.</text>
</comment>
<protein>
    <submittedName>
        <fullName evidence="1">Uncharacterized protein</fullName>
    </submittedName>
</protein>
<dbReference type="Proteomes" id="UP001138709">
    <property type="component" value="Unassembled WGS sequence"/>
</dbReference>
<dbReference type="AlphaFoldDB" id="A0A9X9XHV4"/>
<evidence type="ECO:0000313" key="1">
    <source>
        <dbReference type="EMBL" id="MBR0683290.1"/>
    </source>
</evidence>
<dbReference type="EMBL" id="JAAEDL010000029">
    <property type="protein sequence ID" value="MBR0683290.1"/>
    <property type="molecule type" value="Genomic_DNA"/>
</dbReference>
<keyword evidence="2" id="KW-1185">Reference proteome</keyword>